<dbReference type="AlphaFoldDB" id="A0A7V5K278"/>
<accession>A0A7V5K278</accession>
<gene>
    <name evidence="1" type="ORF">ENL62_02185</name>
</gene>
<evidence type="ECO:0000313" key="1">
    <source>
        <dbReference type="EMBL" id="HHH86363.1"/>
    </source>
</evidence>
<name>A0A7V5K278_9BACT</name>
<sequence>MIPKITAADLINCEYCPRIVYFTRVLKLPQIKSAKQKKGLEKDFNFKKDTSRNKIIKEERQCFKLMRKYNLSLETEEYVTKIDCLFINDILKEAYPLQLKYSKKPRFDYYRTQKIQLMFEAMLIEKVLGYKSHMVT</sequence>
<protein>
    <recommendedName>
        <fullName evidence="2">DUF83 domain-containing protein</fullName>
    </recommendedName>
</protein>
<dbReference type="InterPro" id="IPR011604">
    <property type="entry name" value="PDDEXK-like_dom_sf"/>
</dbReference>
<comment type="caution">
    <text evidence="1">The sequence shown here is derived from an EMBL/GenBank/DDBJ whole genome shotgun (WGS) entry which is preliminary data.</text>
</comment>
<dbReference type="EMBL" id="DRUQ01000138">
    <property type="protein sequence ID" value="HHH86363.1"/>
    <property type="molecule type" value="Genomic_DNA"/>
</dbReference>
<organism evidence="1">
    <name type="scientific">Thermodesulfobacterium geofontis</name>
    <dbReference type="NCBI Taxonomy" id="1295609"/>
    <lineage>
        <taxon>Bacteria</taxon>
        <taxon>Pseudomonadati</taxon>
        <taxon>Thermodesulfobacteriota</taxon>
        <taxon>Thermodesulfobacteria</taxon>
        <taxon>Thermodesulfobacteriales</taxon>
        <taxon>Thermodesulfobacteriaceae</taxon>
        <taxon>Thermodesulfobacterium</taxon>
    </lineage>
</organism>
<reference evidence="1" key="1">
    <citation type="journal article" date="2020" name="mSystems">
        <title>Genome- and Community-Level Interaction Insights into Carbon Utilization and Element Cycling Functions of Hydrothermarchaeota in Hydrothermal Sediment.</title>
        <authorList>
            <person name="Zhou Z."/>
            <person name="Liu Y."/>
            <person name="Xu W."/>
            <person name="Pan J."/>
            <person name="Luo Z.H."/>
            <person name="Li M."/>
        </authorList>
    </citation>
    <scope>NUCLEOTIDE SEQUENCE [LARGE SCALE GENOMIC DNA]</scope>
    <source>
        <strain evidence="1">SpSt-1011</strain>
    </source>
</reference>
<evidence type="ECO:0008006" key="2">
    <source>
        <dbReference type="Google" id="ProtNLM"/>
    </source>
</evidence>
<dbReference type="Gene3D" id="3.90.320.10">
    <property type="match status" value="1"/>
</dbReference>
<proteinExistence type="predicted"/>